<proteinExistence type="inferred from homology"/>
<feature type="domain" description="Pre-mRNA-splicing factor Syf1-like N-terminal HAT-repeats" evidence="10">
    <location>
        <begin position="18"/>
        <end position="65"/>
    </location>
</feature>
<dbReference type="InterPro" id="IPR055433">
    <property type="entry name" value="HAT_Syf1-like_N"/>
</dbReference>
<organism evidence="11 12">
    <name type="scientific">Tetranychus urticae</name>
    <name type="common">Two-spotted spider mite</name>
    <dbReference type="NCBI Taxonomy" id="32264"/>
    <lineage>
        <taxon>Eukaryota</taxon>
        <taxon>Metazoa</taxon>
        <taxon>Ecdysozoa</taxon>
        <taxon>Arthropoda</taxon>
        <taxon>Chelicerata</taxon>
        <taxon>Arachnida</taxon>
        <taxon>Acari</taxon>
        <taxon>Acariformes</taxon>
        <taxon>Trombidiformes</taxon>
        <taxon>Prostigmata</taxon>
        <taxon>Eleutherengona</taxon>
        <taxon>Raphignathae</taxon>
        <taxon>Tetranychoidea</taxon>
        <taxon>Tetranychidae</taxon>
        <taxon>Tetranychus</taxon>
    </lineage>
</organism>
<protein>
    <recommendedName>
        <fullName evidence="13">Suppressor of forked domain-containing protein</fullName>
    </recommendedName>
</protein>
<dbReference type="InterPro" id="IPR011990">
    <property type="entry name" value="TPR-like_helical_dom_sf"/>
</dbReference>
<dbReference type="InterPro" id="IPR055430">
    <property type="entry name" value="HAT_Syf1_CNRKL1_C"/>
</dbReference>
<dbReference type="InterPro" id="IPR003107">
    <property type="entry name" value="HAT"/>
</dbReference>
<evidence type="ECO:0000256" key="1">
    <source>
        <dbReference type="ARBA" id="ARBA00004123"/>
    </source>
</evidence>
<dbReference type="FunFam" id="1.25.40.10:FF:001071">
    <property type="entry name" value="pre-mRNA-splicing factor SYF1-like"/>
    <property type="match status" value="1"/>
</dbReference>
<evidence type="ECO:0000256" key="7">
    <source>
        <dbReference type="ARBA" id="ARBA00023242"/>
    </source>
</evidence>
<dbReference type="FunFam" id="1.25.40.10:FF:000137">
    <property type="entry name" value="Pre-mRNA-splicing factor syf1"/>
    <property type="match status" value="1"/>
</dbReference>
<dbReference type="InterPro" id="IPR056350">
    <property type="entry name" value="HAT_Syf1_central"/>
</dbReference>
<reference evidence="12" key="1">
    <citation type="submission" date="2011-08" db="EMBL/GenBank/DDBJ databases">
        <authorList>
            <person name="Rombauts S."/>
        </authorList>
    </citation>
    <scope>NUCLEOTIDE SEQUENCE</scope>
    <source>
        <strain evidence="12">London</strain>
    </source>
</reference>
<dbReference type="Gene3D" id="1.25.40.10">
    <property type="entry name" value="Tetratricopeptide repeat domain"/>
    <property type="match status" value="3"/>
</dbReference>
<dbReference type="STRING" id="32264.T1KW55"/>
<dbReference type="Pfam" id="PF23231">
    <property type="entry name" value="HAT_Syf1_CNRKL1_C"/>
    <property type="match status" value="2"/>
</dbReference>
<name>T1KW55_TETUR</name>
<evidence type="ECO:0000256" key="5">
    <source>
        <dbReference type="ARBA" id="ARBA00022737"/>
    </source>
</evidence>
<dbReference type="eggNOG" id="KOG2047">
    <property type="taxonomic scope" value="Eukaryota"/>
</dbReference>
<dbReference type="GO" id="GO:0000974">
    <property type="term" value="C:Prp19 complex"/>
    <property type="evidence" value="ECO:0007669"/>
    <property type="project" value="TreeGrafter"/>
</dbReference>
<evidence type="ECO:0000259" key="10">
    <source>
        <dbReference type="Pfam" id="PF23233"/>
    </source>
</evidence>
<dbReference type="Pfam" id="PF23233">
    <property type="entry name" value="HAT_Syf1_CNRKL1_N"/>
    <property type="match status" value="2"/>
</dbReference>
<dbReference type="Pfam" id="PF23220">
    <property type="entry name" value="HAT_Syf1_M"/>
    <property type="match status" value="1"/>
</dbReference>
<sequence>MDSQNILLSTLNFGKPENLPFEEEVCRYPYSIKHWLRYISAKKDEKAPLEVVNLLYERALKELPGINNCFERSLVFMHKMPRIWIEYLKLLMHQHLITKTRRTFDRALQALPITQHNRIWPLYLEFVKSYHIPETAIRVYKRYLKLAPEDGEEFIDYLRGIGRLDDAALKLYDIVNDDNFISKEGKSKHQLWNDLCELISKNPDKVQSLNVENIIREGIKQYRDEQGKLWNAYAQYFTRSGLFERARDIYEEAISSVMTIKDFSLVFDAYSQSEENLIKAQMENQDLTDDEEVELELRLAKYEYLIERRPLLLNSVALKQNPHNVEEWHKKVKLLEENPLEVIRTYMNAVQTVDPKQAIGKVHSLWIEFQAVKASYARVNDLATVWCEYAEMELRSDNFEQTIIMKKPLFFTVDVHLCWWIYFFCWIDEEIKTWGFTRIYGDFIGSASLKIAKYCRPIGCDVINTIASATCSSDKSDFIQSKQSKNLAKTFYLLYAKLEEDYGLAKHSMSIYERATREVDSKSRFEMYNIYIKKAAEMFGVTYTRQIYEKAIENLSDNEAREMCLRFADLEQKLGEIDRARAIYAHCSQMSDPRTQPEFWDIWKLFETKHGNEDTLREMLRIKRSVQATFNTSVNFMAAQMMSTIKEKTPASSMEAMEMQIADSDVSQAVEETEKRAKVVPSKKDISFVRATTNTIIDENQAPDTIFNPDEIDIDDL</sequence>
<dbReference type="InterPro" id="IPR045075">
    <property type="entry name" value="Syf1-like"/>
</dbReference>
<evidence type="ECO:0000256" key="3">
    <source>
        <dbReference type="ARBA" id="ARBA00022664"/>
    </source>
</evidence>
<accession>T1KW55</accession>
<dbReference type="EMBL" id="CAEY01000638">
    <property type="status" value="NOT_ANNOTATED_CDS"/>
    <property type="molecule type" value="Genomic_DNA"/>
</dbReference>
<evidence type="ECO:0000313" key="11">
    <source>
        <dbReference type="EnsemblMetazoa" id="tetur24g00430.1"/>
    </source>
</evidence>
<feature type="domain" description="Pre-mRNA-splicing factor Syf1-like N-terminal HAT-repeats" evidence="10">
    <location>
        <begin position="66"/>
        <end position="149"/>
    </location>
</feature>
<comment type="subcellular location">
    <subcellularLocation>
        <location evidence="1">Nucleus</location>
    </subcellularLocation>
</comment>
<dbReference type="EnsemblMetazoa" id="tetur24g00430.1">
    <property type="protein sequence ID" value="tetur24g00430.1"/>
    <property type="gene ID" value="tetur24g00430"/>
</dbReference>
<dbReference type="Proteomes" id="UP000015104">
    <property type="component" value="Unassembled WGS sequence"/>
</dbReference>
<reference evidence="11" key="2">
    <citation type="submission" date="2015-06" db="UniProtKB">
        <authorList>
            <consortium name="EnsemblMetazoa"/>
        </authorList>
    </citation>
    <scope>IDENTIFICATION</scope>
</reference>
<keyword evidence="12" id="KW-1185">Reference proteome</keyword>
<dbReference type="HOGENOM" id="CLU_007736_0_0_1"/>
<comment type="similarity">
    <text evidence="2">Belongs to the crooked-neck family.</text>
</comment>
<dbReference type="SMART" id="SM00386">
    <property type="entry name" value="HAT"/>
    <property type="match status" value="5"/>
</dbReference>
<evidence type="ECO:0000259" key="8">
    <source>
        <dbReference type="Pfam" id="PF23220"/>
    </source>
</evidence>
<evidence type="ECO:0008006" key="13">
    <source>
        <dbReference type="Google" id="ProtNLM"/>
    </source>
</evidence>
<feature type="domain" description="Pre-mRNA-splicing factor SYF1 central HAT repeats" evidence="8">
    <location>
        <begin position="152"/>
        <end position="353"/>
    </location>
</feature>
<dbReference type="AlphaFoldDB" id="T1KW55"/>
<feature type="domain" description="Pre-mRNA-splicing factor Syf1/CRNKL1-like C-terminal HAT-repeats" evidence="9">
    <location>
        <begin position="485"/>
        <end position="675"/>
    </location>
</feature>
<keyword evidence="6" id="KW-0508">mRNA splicing</keyword>
<dbReference type="PANTHER" id="PTHR11246">
    <property type="entry name" value="PRE-MRNA SPLICING FACTOR"/>
    <property type="match status" value="1"/>
</dbReference>
<keyword evidence="7" id="KW-0539">Nucleus</keyword>
<dbReference type="GO" id="GO:0071014">
    <property type="term" value="C:post-mRNA release spliceosomal complex"/>
    <property type="evidence" value="ECO:0007669"/>
    <property type="project" value="TreeGrafter"/>
</dbReference>
<keyword evidence="3" id="KW-0507">mRNA processing</keyword>
<evidence type="ECO:0000259" key="9">
    <source>
        <dbReference type="Pfam" id="PF23231"/>
    </source>
</evidence>
<evidence type="ECO:0000313" key="12">
    <source>
        <dbReference type="Proteomes" id="UP000015104"/>
    </source>
</evidence>
<dbReference type="GO" id="GO:0071007">
    <property type="term" value="C:U2-type catalytic step 2 spliceosome"/>
    <property type="evidence" value="ECO:0007669"/>
    <property type="project" value="TreeGrafter"/>
</dbReference>
<evidence type="ECO:0000256" key="6">
    <source>
        <dbReference type="ARBA" id="ARBA00023187"/>
    </source>
</evidence>
<keyword evidence="4" id="KW-0747">Spliceosome</keyword>
<feature type="domain" description="Pre-mRNA-splicing factor Syf1/CRNKL1-like C-terminal HAT-repeats" evidence="9">
    <location>
        <begin position="370"/>
        <end position="403"/>
    </location>
</feature>
<keyword evidence="5" id="KW-0677">Repeat</keyword>
<dbReference type="SUPFAM" id="SSF48452">
    <property type="entry name" value="TPR-like"/>
    <property type="match status" value="3"/>
</dbReference>
<evidence type="ECO:0000256" key="2">
    <source>
        <dbReference type="ARBA" id="ARBA00008644"/>
    </source>
</evidence>
<dbReference type="GO" id="GO:0000349">
    <property type="term" value="P:generation of catalytic spliceosome for first transesterification step"/>
    <property type="evidence" value="ECO:0007669"/>
    <property type="project" value="TreeGrafter"/>
</dbReference>
<evidence type="ECO:0000256" key="4">
    <source>
        <dbReference type="ARBA" id="ARBA00022728"/>
    </source>
</evidence>
<dbReference type="PANTHER" id="PTHR11246:SF5">
    <property type="entry name" value="PRE-MRNA-SPLICING FACTOR SYF1"/>
    <property type="match status" value="1"/>
</dbReference>